<evidence type="ECO:0000313" key="5">
    <source>
        <dbReference type="Proteomes" id="UP000516797"/>
    </source>
</evidence>
<dbReference type="SUPFAM" id="SSF52540">
    <property type="entry name" value="P-loop containing nucleoside triphosphate hydrolases"/>
    <property type="match status" value="1"/>
</dbReference>
<dbReference type="Proteomes" id="UP000516797">
    <property type="component" value="Chromosome"/>
</dbReference>
<keyword evidence="1" id="KW-1133">Transmembrane helix</keyword>
<dbReference type="AlphaFoldDB" id="A0A0Z8AGH2"/>
<reference evidence="4 5" key="2">
    <citation type="submission" date="2020-07" db="EMBL/GenBank/DDBJ databases">
        <title>Complete genome sequences of Streptococcus suis pig pathogenic strain 10, 13-00283-02 and 16085/3b.</title>
        <authorList>
            <person name="Bunk B."/>
            <person name="Jakobczak B."/>
            <person name="Florian V."/>
            <person name="Dittmar D."/>
            <person name="Maeder U."/>
            <person name="Jarek M."/>
            <person name="Baums C.G."/>
            <person name="Haeussler S."/>
            <person name="Voelker U."/>
            <person name="Michalik S."/>
        </authorList>
    </citation>
    <scope>NUCLEOTIDE SEQUENCE [LARGE SCALE GENOMIC DNA]</scope>
    <source>
        <strain evidence="4 5">13-00283-02</strain>
    </source>
</reference>
<evidence type="ECO:0000259" key="2">
    <source>
        <dbReference type="Pfam" id="PF07693"/>
    </source>
</evidence>
<dbReference type="EMBL" id="CP058741">
    <property type="protein sequence ID" value="QOE27713.1"/>
    <property type="molecule type" value="Genomic_DNA"/>
</dbReference>
<sequence>MKEKICKKLKELAKKPVRRIDWSGERWFVRRYKQGLALAWIVYFLLREELVKEILKPVSNYLMNFSCIQWFYVNKLTVLLVFTALLFLAKSIFSILRWCEVIRYFPLGKKKYPEYDFPFQEELVSFLNRKEERGRNIFWLDGSWGSGKTHFIRTFFENQLYKPREIYYISCFGIRTREQAEKALIEEIEQHSTFGSLDHIPVVSSLVKWSYKILGLDLMKKYSLIIFDDLERVAYSEKQKDKPEDFNDLLGFIDHLANHRNQKVLVLMNKEDMGNTYQKIVEEKFKPVVTNIPSQKDIIKNMTEEYDDMSREFIRNIYLFQHEFGFINLRAIPFMYSVFESVRQNGVYSVEWFVTTLNNQMREYMTSIMREVRGEVGEEVIYIDEYLNDNAYWKGYLDELNKEDYLNMENKLDIYGEILKQLDKEFNSEKNLIIIKYRDSVYEFAIDNDTLRLIESTYS</sequence>
<gene>
    <name evidence="3" type="ORF">HU146_05770</name>
    <name evidence="4" type="ORF">SSU1300283_00384</name>
</gene>
<evidence type="ECO:0000313" key="6">
    <source>
        <dbReference type="Proteomes" id="UP000548355"/>
    </source>
</evidence>
<reference evidence="3 6" key="1">
    <citation type="submission" date="2020-06" db="EMBL/GenBank/DDBJ databases">
        <title>Pan-genome analysis of Streptococcus suis serotype 2 revealed genomic diversity among strains of different virulence.</title>
        <authorList>
            <person name="Guo G."/>
            <person name="Zhang W."/>
        </authorList>
    </citation>
    <scope>NUCLEOTIDE SEQUENCE [LARGE SCALE GENOMIC DNA]</scope>
    <source>
        <strain evidence="3 6">ZJ92091101</strain>
    </source>
</reference>
<dbReference type="Pfam" id="PF07693">
    <property type="entry name" value="KAP_NTPase"/>
    <property type="match status" value="1"/>
</dbReference>
<protein>
    <recommendedName>
        <fullName evidence="2">KAP NTPase domain-containing protein</fullName>
    </recommendedName>
</protein>
<dbReference type="RefSeq" id="WP_013730152.1">
    <property type="nucleotide sequence ID" value="NZ_BCCO01000033.1"/>
</dbReference>
<keyword evidence="1" id="KW-0812">Transmembrane</keyword>
<evidence type="ECO:0000256" key="1">
    <source>
        <dbReference type="SAM" id="Phobius"/>
    </source>
</evidence>
<feature type="transmembrane region" description="Helical" evidence="1">
    <location>
        <begin position="70"/>
        <end position="89"/>
    </location>
</feature>
<proteinExistence type="predicted"/>
<feature type="domain" description="KAP NTPase" evidence="2">
    <location>
        <begin position="121"/>
        <end position="190"/>
    </location>
</feature>
<organism evidence="3 6">
    <name type="scientific">Streptococcus suis</name>
    <dbReference type="NCBI Taxonomy" id="1307"/>
    <lineage>
        <taxon>Bacteria</taxon>
        <taxon>Bacillati</taxon>
        <taxon>Bacillota</taxon>
        <taxon>Bacilli</taxon>
        <taxon>Lactobacillales</taxon>
        <taxon>Streptococcaceae</taxon>
        <taxon>Streptococcus</taxon>
    </lineage>
</organism>
<dbReference type="EMBL" id="JABXEU010000013">
    <property type="protein sequence ID" value="NVH36770.1"/>
    <property type="molecule type" value="Genomic_DNA"/>
</dbReference>
<name>A0A0Z8AGH2_STRSU</name>
<accession>A0A0Z8AGH2</accession>
<evidence type="ECO:0000313" key="4">
    <source>
        <dbReference type="EMBL" id="QOE27713.1"/>
    </source>
</evidence>
<dbReference type="InterPro" id="IPR011646">
    <property type="entry name" value="KAP_P-loop"/>
</dbReference>
<evidence type="ECO:0000313" key="3">
    <source>
        <dbReference type="EMBL" id="NVH36770.1"/>
    </source>
</evidence>
<dbReference type="Gene3D" id="3.40.50.300">
    <property type="entry name" value="P-loop containing nucleotide triphosphate hydrolases"/>
    <property type="match status" value="1"/>
</dbReference>
<dbReference type="Proteomes" id="UP000548355">
    <property type="component" value="Unassembled WGS sequence"/>
</dbReference>
<keyword evidence="1" id="KW-0472">Membrane</keyword>
<dbReference type="InterPro" id="IPR027417">
    <property type="entry name" value="P-loop_NTPase"/>
</dbReference>